<dbReference type="InterPro" id="IPR039421">
    <property type="entry name" value="Type_1_exporter"/>
</dbReference>
<dbReference type="SUPFAM" id="SSF52540">
    <property type="entry name" value="P-loop containing nucleoside triphosphate hydrolases"/>
    <property type="match status" value="1"/>
</dbReference>
<dbReference type="PROSITE" id="PS00211">
    <property type="entry name" value="ABC_TRANSPORTER_1"/>
    <property type="match status" value="1"/>
</dbReference>
<dbReference type="InterPro" id="IPR003593">
    <property type="entry name" value="AAA+_ATPase"/>
</dbReference>
<dbReference type="GO" id="GO:0005524">
    <property type="term" value="F:ATP binding"/>
    <property type="evidence" value="ECO:0007669"/>
    <property type="project" value="UniProtKB-KW"/>
</dbReference>
<dbReference type="GO" id="GO:0034040">
    <property type="term" value="F:ATPase-coupled lipid transmembrane transporter activity"/>
    <property type="evidence" value="ECO:0007669"/>
    <property type="project" value="TreeGrafter"/>
</dbReference>
<dbReference type="Gene3D" id="1.20.1560.10">
    <property type="entry name" value="ABC transporter type 1, transmembrane domain"/>
    <property type="match status" value="1"/>
</dbReference>
<dbReference type="SUPFAM" id="SSF90123">
    <property type="entry name" value="ABC transporter transmembrane region"/>
    <property type="match status" value="1"/>
</dbReference>
<name>A0A7X1B345_9BACT</name>
<evidence type="ECO:0000256" key="3">
    <source>
        <dbReference type="ARBA" id="ARBA00022741"/>
    </source>
</evidence>
<dbReference type="PROSITE" id="PS50893">
    <property type="entry name" value="ABC_TRANSPORTER_2"/>
    <property type="match status" value="1"/>
</dbReference>
<feature type="transmembrane region" description="Helical" evidence="7">
    <location>
        <begin position="166"/>
        <end position="183"/>
    </location>
</feature>
<feature type="transmembrane region" description="Helical" evidence="7">
    <location>
        <begin position="276"/>
        <end position="295"/>
    </location>
</feature>
<accession>A0A7X1B345</accession>
<dbReference type="Gene3D" id="3.40.50.300">
    <property type="entry name" value="P-loop containing nucleotide triphosphate hydrolases"/>
    <property type="match status" value="1"/>
</dbReference>
<dbReference type="RefSeq" id="WP_185658404.1">
    <property type="nucleotide sequence ID" value="NZ_CAWPOO010000001.1"/>
</dbReference>
<dbReference type="CDD" id="cd18552">
    <property type="entry name" value="ABC_6TM_MsbA_like"/>
    <property type="match status" value="1"/>
</dbReference>
<dbReference type="Pfam" id="PF00005">
    <property type="entry name" value="ABC_tran"/>
    <property type="match status" value="1"/>
</dbReference>
<dbReference type="InterPro" id="IPR003439">
    <property type="entry name" value="ABC_transporter-like_ATP-bd"/>
</dbReference>
<evidence type="ECO:0000313" key="11">
    <source>
        <dbReference type="Proteomes" id="UP000526501"/>
    </source>
</evidence>
<keyword evidence="6 7" id="KW-0472">Membrane</keyword>
<keyword evidence="4 10" id="KW-0067">ATP-binding</keyword>
<dbReference type="PANTHER" id="PTHR24221">
    <property type="entry name" value="ATP-BINDING CASSETTE SUB-FAMILY B"/>
    <property type="match status" value="1"/>
</dbReference>
<protein>
    <submittedName>
        <fullName evidence="10">ABC transporter ATP-binding protein</fullName>
    </submittedName>
</protein>
<keyword evidence="11" id="KW-1185">Reference proteome</keyword>
<feature type="transmembrane region" description="Helical" evidence="7">
    <location>
        <begin position="142"/>
        <end position="160"/>
    </location>
</feature>
<dbReference type="InterPro" id="IPR027417">
    <property type="entry name" value="P-loop_NTPase"/>
</dbReference>
<keyword evidence="5 7" id="KW-1133">Transmembrane helix</keyword>
<dbReference type="PROSITE" id="PS50929">
    <property type="entry name" value="ABC_TM1F"/>
    <property type="match status" value="1"/>
</dbReference>
<dbReference type="InterPro" id="IPR011527">
    <property type="entry name" value="ABC1_TM_dom"/>
</dbReference>
<organism evidence="10 11">
    <name type="scientific">Pelagicoccus albus</name>
    <dbReference type="NCBI Taxonomy" id="415222"/>
    <lineage>
        <taxon>Bacteria</taxon>
        <taxon>Pseudomonadati</taxon>
        <taxon>Verrucomicrobiota</taxon>
        <taxon>Opitutia</taxon>
        <taxon>Puniceicoccales</taxon>
        <taxon>Pelagicoccaceae</taxon>
        <taxon>Pelagicoccus</taxon>
    </lineage>
</organism>
<evidence type="ECO:0000256" key="5">
    <source>
        <dbReference type="ARBA" id="ARBA00022989"/>
    </source>
</evidence>
<comment type="caution">
    <text evidence="10">The sequence shown here is derived from an EMBL/GenBank/DDBJ whole genome shotgun (WGS) entry which is preliminary data.</text>
</comment>
<evidence type="ECO:0000256" key="1">
    <source>
        <dbReference type="ARBA" id="ARBA00004651"/>
    </source>
</evidence>
<evidence type="ECO:0000313" key="10">
    <source>
        <dbReference type="EMBL" id="MBC2604509.1"/>
    </source>
</evidence>
<proteinExistence type="predicted"/>
<dbReference type="Pfam" id="PF00664">
    <property type="entry name" value="ABC_membrane"/>
    <property type="match status" value="1"/>
</dbReference>
<gene>
    <name evidence="10" type="ORF">H5P27_00395</name>
</gene>
<dbReference type="InterPro" id="IPR017871">
    <property type="entry name" value="ABC_transporter-like_CS"/>
</dbReference>
<evidence type="ECO:0000256" key="7">
    <source>
        <dbReference type="SAM" id="Phobius"/>
    </source>
</evidence>
<dbReference type="AlphaFoldDB" id="A0A7X1B345"/>
<evidence type="ECO:0000256" key="2">
    <source>
        <dbReference type="ARBA" id="ARBA00022692"/>
    </source>
</evidence>
<keyword evidence="3" id="KW-0547">Nucleotide-binding</keyword>
<evidence type="ECO:0000256" key="6">
    <source>
        <dbReference type="ARBA" id="ARBA00023136"/>
    </source>
</evidence>
<dbReference type="SMART" id="SM00382">
    <property type="entry name" value="AAA"/>
    <property type="match status" value="1"/>
</dbReference>
<evidence type="ECO:0000259" key="8">
    <source>
        <dbReference type="PROSITE" id="PS50893"/>
    </source>
</evidence>
<dbReference type="InterPro" id="IPR036640">
    <property type="entry name" value="ABC1_TM_sf"/>
</dbReference>
<sequence>MLKDLKIFLGLLSEHKKTVVFAVALGSVAGLVTGGGLTNGVEQLFTLILSDDRELSTSQILGVAASFPILFVILGICVFASAYLLNYAGLASIQSLRSRVFSRIQLLPLAYFQSSKTGDLISRITADTTVLQQTLTFIARNVITQPATIIGAVFYLYYVAAKNDGVYQIYLCLIALPIVIFPIRKFTHKIERKARQQQEELGALTNNLAQNLTAAREIRAFNLQERENRRFTERLADLFISQMKVVKYQFGLGPVVEVCSSMGLSIAFVIGYYNGVPGGVFTSIFLALYLTYTAVKKLGTFASELSKGVASYQRIAEILESPVDIDDPAQPVELQNVLGNIEFHSVSFSYGSTPALKDASAVISQGDICALVGPSGAGKSTFANLVPRFYDVSEGRITLDGHDLRDMRMNDLRDQIAIVSQDPVLFDDTIMENIRLGRQDATDEEVMEAARQAFAHDFISDETNCPQGYETVVGERGARLSGGQKQRIAIARAFLRNAPILILDEATSALDSESEAKVQVALDALVAGKTVLIIAHRFSTIKNANKIIVFNEGKIADIGAHEELYSRCPLYKSLFDQQQAS</sequence>
<dbReference type="EMBL" id="JACHVC010000001">
    <property type="protein sequence ID" value="MBC2604509.1"/>
    <property type="molecule type" value="Genomic_DNA"/>
</dbReference>
<dbReference type="GO" id="GO:0016887">
    <property type="term" value="F:ATP hydrolysis activity"/>
    <property type="evidence" value="ECO:0007669"/>
    <property type="project" value="InterPro"/>
</dbReference>
<dbReference type="FunFam" id="3.40.50.300:FF:000218">
    <property type="entry name" value="Multidrug ABC transporter ATP-binding protein"/>
    <property type="match status" value="1"/>
</dbReference>
<feature type="domain" description="ABC transmembrane type-1" evidence="9">
    <location>
        <begin position="69"/>
        <end position="307"/>
    </location>
</feature>
<evidence type="ECO:0000256" key="4">
    <source>
        <dbReference type="ARBA" id="ARBA00022840"/>
    </source>
</evidence>
<reference evidence="10 11" key="1">
    <citation type="submission" date="2020-07" db="EMBL/GenBank/DDBJ databases">
        <authorList>
            <person name="Feng X."/>
        </authorList>
    </citation>
    <scope>NUCLEOTIDE SEQUENCE [LARGE SCALE GENOMIC DNA]</scope>
    <source>
        <strain evidence="10 11">JCM23202</strain>
    </source>
</reference>
<dbReference type="GO" id="GO:0140359">
    <property type="term" value="F:ABC-type transporter activity"/>
    <property type="evidence" value="ECO:0007669"/>
    <property type="project" value="InterPro"/>
</dbReference>
<dbReference type="GO" id="GO:0005886">
    <property type="term" value="C:plasma membrane"/>
    <property type="evidence" value="ECO:0007669"/>
    <property type="project" value="UniProtKB-SubCell"/>
</dbReference>
<dbReference type="Proteomes" id="UP000526501">
    <property type="component" value="Unassembled WGS sequence"/>
</dbReference>
<comment type="subcellular location">
    <subcellularLocation>
        <location evidence="1">Cell membrane</location>
        <topology evidence="1">Multi-pass membrane protein</topology>
    </subcellularLocation>
</comment>
<keyword evidence="2 7" id="KW-0812">Transmembrane</keyword>
<feature type="domain" description="ABC transporter" evidence="8">
    <location>
        <begin position="341"/>
        <end position="577"/>
    </location>
</feature>
<evidence type="ECO:0000259" key="9">
    <source>
        <dbReference type="PROSITE" id="PS50929"/>
    </source>
</evidence>
<feature type="transmembrane region" description="Helical" evidence="7">
    <location>
        <begin position="20"/>
        <end position="40"/>
    </location>
</feature>
<feature type="transmembrane region" description="Helical" evidence="7">
    <location>
        <begin position="60"/>
        <end position="85"/>
    </location>
</feature>
<dbReference type="PANTHER" id="PTHR24221:SF654">
    <property type="entry name" value="ATP-BINDING CASSETTE SUB-FAMILY B MEMBER 6"/>
    <property type="match status" value="1"/>
</dbReference>